<dbReference type="Proteomes" id="UP000016630">
    <property type="component" value="Unassembled WGS sequence"/>
</dbReference>
<evidence type="ECO:0008006" key="4">
    <source>
        <dbReference type="Google" id="ProtNLM"/>
    </source>
</evidence>
<reference evidence="2 3" key="1">
    <citation type="submission" date="2013-06" db="EMBL/GenBank/DDBJ databases">
        <authorList>
            <person name="Weinstock G."/>
            <person name="Sodergren E."/>
            <person name="Lobos E.A."/>
            <person name="Fulton L."/>
            <person name="Fulton R."/>
            <person name="Courtney L."/>
            <person name="Fronick C."/>
            <person name="O'Laughlin M."/>
            <person name="Godfrey J."/>
            <person name="Wilson R.M."/>
            <person name="Miner T."/>
            <person name="Farmer C."/>
            <person name="Delehaunty K."/>
            <person name="Cordes M."/>
            <person name="Minx P."/>
            <person name="Tomlinson C."/>
            <person name="Chen J."/>
            <person name="Wollam A."/>
            <person name="Pepin K.H."/>
            <person name="Bhonagiri V."/>
            <person name="Zhang X."/>
            <person name="Warren W."/>
            <person name="Mitreva M."/>
            <person name="Mardis E.R."/>
            <person name="Wilson R.K."/>
        </authorList>
    </citation>
    <scope>NUCLEOTIDE SEQUENCE [LARGE SCALE GENOMIC DNA]</scope>
    <source>
        <strain evidence="2 3">F0570</strain>
    </source>
</reference>
<feature type="compositionally biased region" description="Basic and acidic residues" evidence="1">
    <location>
        <begin position="306"/>
        <end position="323"/>
    </location>
</feature>
<dbReference type="PATRIC" id="fig|1227271.3.peg.1836"/>
<dbReference type="InterPro" id="IPR036086">
    <property type="entry name" value="ParB/Sulfiredoxin_sf"/>
</dbReference>
<gene>
    <name evidence="2" type="ORF">HMPREF1555_02088</name>
</gene>
<dbReference type="SUPFAM" id="SSF110849">
    <property type="entry name" value="ParB/Sulfiredoxin"/>
    <property type="match status" value="1"/>
</dbReference>
<sequence>MKIDYSSWGARLLSIDNLKLDVRNPRFSYQSTKEMNQTEIVKYLVANHAVYELAKAIAINGYFLNEEPIVCKEGDSYVVLEGNRRVAACKILLNPYKFLTPQRAKELSKYESIDDKIRCNIAPTRREADALIYNKHTGTPLQKWDKVSQDAFLASLLQSKNLSVEEVAYKLSVPASEIRKALRRHAIHQYSIKLFQAEPYELEQIQEQSFPITNFERFYDDERGLDFLGLTFGSNGEIQKRLPDDEFNRRFKFIVTQILSQDLTSRTFNNEDDKREYFSTIQFYNKDRFDLDIQPLQTPPMFQKENTSDTKNEKGMEEVEISPKAKRTRRKSGLFADYNWDDTGISKLDALFKSLKELAYKKHVDMVGIALRCYVDMLVYEFLQTKKRIGEVNKEDAINSVDNNNKKYGELKQYIKMSYALSDEEIDDEKLRSFTKFTAVDKNNKIPELGNMIAYIVRHPELFDSNTRLIQALERFRKSNTSFIDLKAFNMFVHNQYVSPNVATLEASVNDLAPVLEVMYTVVKNEKYQL</sequence>
<protein>
    <recommendedName>
        <fullName evidence="4">ParB/Sulfiredoxin domain-containing protein</fullName>
    </recommendedName>
</protein>
<organism evidence="2 3">
    <name type="scientific">Porphyromonas gingivalis F0570</name>
    <dbReference type="NCBI Taxonomy" id="1227271"/>
    <lineage>
        <taxon>Bacteria</taxon>
        <taxon>Pseudomonadati</taxon>
        <taxon>Bacteroidota</taxon>
        <taxon>Bacteroidia</taxon>
        <taxon>Bacteroidales</taxon>
        <taxon>Porphyromonadaceae</taxon>
        <taxon>Porphyromonas</taxon>
    </lineage>
</organism>
<name>A0A0E2LNK3_PORGN</name>
<dbReference type="AlphaFoldDB" id="A0A0E2LNK3"/>
<feature type="region of interest" description="Disordered" evidence="1">
    <location>
        <begin position="300"/>
        <end position="323"/>
    </location>
</feature>
<accession>A0A0E2LNK3</accession>
<evidence type="ECO:0000256" key="1">
    <source>
        <dbReference type="SAM" id="MobiDB-lite"/>
    </source>
</evidence>
<proteinExistence type="predicted"/>
<dbReference type="HOGENOM" id="CLU_038681_0_0_10"/>
<dbReference type="CDD" id="cd16387">
    <property type="entry name" value="ParB_N_Srx"/>
    <property type="match status" value="1"/>
</dbReference>
<dbReference type="EMBL" id="AWUW01000142">
    <property type="protein sequence ID" value="ERJ64026.1"/>
    <property type="molecule type" value="Genomic_DNA"/>
</dbReference>
<evidence type="ECO:0000313" key="3">
    <source>
        <dbReference type="Proteomes" id="UP000016630"/>
    </source>
</evidence>
<comment type="caution">
    <text evidence="2">The sequence shown here is derived from an EMBL/GenBank/DDBJ whole genome shotgun (WGS) entry which is preliminary data.</text>
</comment>
<dbReference type="Gene3D" id="3.90.1530.10">
    <property type="entry name" value="Conserved hypothetical protein from pyrococcus furiosus pfu- 392566-001, ParB domain"/>
    <property type="match status" value="1"/>
</dbReference>
<evidence type="ECO:0000313" key="2">
    <source>
        <dbReference type="EMBL" id="ERJ64026.1"/>
    </source>
</evidence>